<evidence type="ECO:0000256" key="4">
    <source>
        <dbReference type="SAM" id="MobiDB-lite"/>
    </source>
</evidence>
<sequence>MAYMCRDSGNLMAIAQQVIKQKQQQEQQNQHHQQQQQFIGPNSFCLNPWTSMSNSPPPLGYGLAGAGFADPFQVGAESDATEAGLEFSHLEHHSSGFRFADFGAGGGGDFDSDEWMESLVVGGGDSAGTSNLPSHCEAWQGTADFSLYGADPFVTYPTRLNITASPTSDLNRVVYSESTQKNVAAAARTTGAPSSPTPAKDSKPASPLPKTVLKSETVGVPISSPDSSPPLINALLECARLAESEPDRALNSAIKLRDSAFKHGDPTQRVAFYLAEALHSRLSLCLRTEPNPSRFGETTCKEFTLSYKALNDACPYSKFSHLTANQAILEASDKATKIHIVDFGIVQGVQWAALLQALATRPAGKPELIRISGIPAPALGESPSASLFATGNRLREFAKVLDLNFQFEPVLCPIEELNGSSFRIGSDEVLAVNFMLQLYNLLDETPIAVEAALRLAKSLNPIIVTLGEYEARLNRVGFSTRFETALRYYTAVFESLEPLSRDAPQRLELERLLLGRRIMGCVGPEEPGAKRERMECKEQWKDWMESASFQPVAFSHYAISQANILLWNYGYSSSYSLVESPPAFLSLAWNDVPLLTVSCWR</sequence>
<keyword evidence="1" id="KW-0805">Transcription regulation</keyword>
<dbReference type="InterPro" id="IPR005202">
    <property type="entry name" value="TF_GRAS"/>
</dbReference>
<comment type="caution">
    <text evidence="5">The sequence shown here is derived from an EMBL/GenBank/DDBJ whole genome shotgun (WGS) entry which is preliminary data.</text>
</comment>
<dbReference type="PROSITE" id="PS50985">
    <property type="entry name" value="GRAS"/>
    <property type="match status" value="1"/>
</dbReference>
<evidence type="ECO:0000313" key="6">
    <source>
        <dbReference type="Proteomes" id="UP001279734"/>
    </source>
</evidence>
<reference evidence="5" key="1">
    <citation type="submission" date="2023-05" db="EMBL/GenBank/DDBJ databases">
        <title>Nepenthes gracilis genome sequencing.</title>
        <authorList>
            <person name="Fukushima K."/>
        </authorList>
    </citation>
    <scope>NUCLEOTIDE SEQUENCE</scope>
    <source>
        <strain evidence="5">SING2019-196</strain>
    </source>
</reference>
<dbReference type="Pfam" id="PF03514">
    <property type="entry name" value="GRAS"/>
    <property type="match status" value="1"/>
</dbReference>
<dbReference type="EMBL" id="BSYO01000014">
    <property type="protein sequence ID" value="GMH14872.1"/>
    <property type="molecule type" value="Genomic_DNA"/>
</dbReference>
<evidence type="ECO:0000313" key="5">
    <source>
        <dbReference type="EMBL" id="GMH14872.1"/>
    </source>
</evidence>
<dbReference type="Proteomes" id="UP001279734">
    <property type="component" value="Unassembled WGS sequence"/>
</dbReference>
<dbReference type="AlphaFoldDB" id="A0AAD3SPV4"/>
<feature type="short sequence motif" description="VHIID" evidence="3">
    <location>
        <begin position="338"/>
        <end position="342"/>
    </location>
</feature>
<feature type="region of interest" description="Disordered" evidence="4">
    <location>
        <begin position="184"/>
        <end position="210"/>
    </location>
</feature>
<evidence type="ECO:0008006" key="7">
    <source>
        <dbReference type="Google" id="ProtNLM"/>
    </source>
</evidence>
<feature type="region of interest" description="Leucine repeat II (LRII)" evidence="3">
    <location>
        <begin position="389"/>
        <end position="421"/>
    </location>
</feature>
<evidence type="ECO:0000256" key="1">
    <source>
        <dbReference type="ARBA" id="ARBA00023015"/>
    </source>
</evidence>
<proteinExistence type="inferred from homology"/>
<organism evidence="5 6">
    <name type="scientific">Nepenthes gracilis</name>
    <name type="common">Slender pitcher plant</name>
    <dbReference type="NCBI Taxonomy" id="150966"/>
    <lineage>
        <taxon>Eukaryota</taxon>
        <taxon>Viridiplantae</taxon>
        <taxon>Streptophyta</taxon>
        <taxon>Embryophyta</taxon>
        <taxon>Tracheophyta</taxon>
        <taxon>Spermatophyta</taxon>
        <taxon>Magnoliopsida</taxon>
        <taxon>eudicotyledons</taxon>
        <taxon>Gunneridae</taxon>
        <taxon>Pentapetalae</taxon>
        <taxon>Caryophyllales</taxon>
        <taxon>Nepenthaceae</taxon>
        <taxon>Nepenthes</taxon>
    </lineage>
</organism>
<feature type="region of interest" description="SAW" evidence="3">
    <location>
        <begin position="523"/>
        <end position="601"/>
    </location>
</feature>
<evidence type="ECO:0000256" key="3">
    <source>
        <dbReference type="PROSITE-ProRule" id="PRU01191"/>
    </source>
</evidence>
<gene>
    <name evidence="5" type="ORF">Nepgr_016713</name>
</gene>
<keyword evidence="2" id="KW-0804">Transcription</keyword>
<evidence type="ECO:0000256" key="2">
    <source>
        <dbReference type="ARBA" id="ARBA00023163"/>
    </source>
</evidence>
<comment type="caution">
    <text evidence="3">Lacks conserved residue(s) required for the propagation of feature annotation.</text>
</comment>
<feature type="short sequence motif" description="LXXLL motif" evidence="3">
    <location>
        <begin position="438"/>
        <end position="442"/>
    </location>
</feature>
<comment type="similarity">
    <text evidence="3">Belongs to the GRAS family.</text>
</comment>
<keyword evidence="6" id="KW-1185">Reference proteome</keyword>
<protein>
    <recommendedName>
        <fullName evidence="7">Scarecrow-like protein 4</fullName>
    </recommendedName>
</protein>
<name>A0AAD3SPV4_NEPGR</name>
<accession>A0AAD3SPV4</accession>
<dbReference type="PANTHER" id="PTHR31636">
    <property type="entry name" value="OSJNBA0084A10.13 PROTEIN-RELATED"/>
    <property type="match status" value="1"/>
</dbReference>